<feature type="transmembrane region" description="Helical" evidence="5">
    <location>
        <begin position="988"/>
        <end position="1009"/>
    </location>
</feature>
<evidence type="ECO:0000256" key="4">
    <source>
        <dbReference type="ARBA" id="ARBA00023136"/>
    </source>
</evidence>
<dbReference type="PROSITE" id="PS50850">
    <property type="entry name" value="MFS"/>
    <property type="match status" value="2"/>
</dbReference>
<feature type="transmembrane region" description="Helical" evidence="5">
    <location>
        <begin position="506"/>
        <end position="526"/>
    </location>
</feature>
<accession>A0A9D4P790</accession>
<feature type="transmembrane region" description="Helical" evidence="5">
    <location>
        <begin position="27"/>
        <end position="47"/>
    </location>
</feature>
<comment type="subcellular location">
    <subcellularLocation>
        <location evidence="1">Membrane</location>
        <topology evidence="1">Multi-pass membrane protein</topology>
    </subcellularLocation>
</comment>
<dbReference type="AlphaFoldDB" id="A0A9D4P790"/>
<feature type="transmembrane region" description="Helical" evidence="5">
    <location>
        <begin position="474"/>
        <end position="494"/>
    </location>
</feature>
<feature type="transmembrane region" description="Helical" evidence="5">
    <location>
        <begin position="956"/>
        <end position="976"/>
    </location>
</feature>
<feature type="transmembrane region" description="Helical" evidence="5">
    <location>
        <begin position="1069"/>
        <end position="1090"/>
    </location>
</feature>
<evidence type="ECO:0000256" key="5">
    <source>
        <dbReference type="SAM" id="Phobius"/>
    </source>
</evidence>
<feature type="transmembrane region" description="Helical" evidence="5">
    <location>
        <begin position="1016"/>
        <end position="1036"/>
    </location>
</feature>
<feature type="transmembrane region" description="Helical" evidence="5">
    <location>
        <begin position="844"/>
        <end position="867"/>
    </location>
</feature>
<dbReference type="FunFam" id="1.20.1250.20:FF:000023">
    <property type="entry name" value="Solute carrier family 22 member 6"/>
    <property type="match status" value="1"/>
</dbReference>
<feature type="transmembrane region" description="Helical" evidence="5">
    <location>
        <begin position="274"/>
        <end position="292"/>
    </location>
</feature>
<feature type="transmembrane region" description="Helical" evidence="5">
    <location>
        <begin position="211"/>
        <end position="233"/>
    </location>
</feature>
<evidence type="ECO:0000256" key="3">
    <source>
        <dbReference type="ARBA" id="ARBA00022989"/>
    </source>
</evidence>
<dbReference type="EMBL" id="SDOV01000001">
    <property type="protein sequence ID" value="KAH7645453.1"/>
    <property type="molecule type" value="Genomic_DNA"/>
</dbReference>
<dbReference type="GO" id="GO:0016020">
    <property type="term" value="C:membrane"/>
    <property type="evidence" value="ECO:0007669"/>
    <property type="project" value="UniProtKB-SubCell"/>
</dbReference>
<feature type="transmembrane region" description="Helical" evidence="5">
    <location>
        <begin position="245"/>
        <end position="268"/>
    </location>
</feature>
<reference evidence="7" key="2">
    <citation type="journal article" date="2021" name="World Allergy Organ. J.">
        <title>Chromosome-level assembly of Dermatophagoides farinae genome and transcriptome reveals two novel allergens Der f 37 and Der f 39.</title>
        <authorList>
            <person name="Chen J."/>
            <person name="Cai Z."/>
            <person name="Fan D."/>
            <person name="Hu J."/>
            <person name="Hou Y."/>
            <person name="He Y."/>
            <person name="Zhang Z."/>
            <person name="Zhao Z."/>
            <person name="Gao P."/>
            <person name="Hu W."/>
            <person name="Sun J."/>
            <person name="Li J."/>
            <person name="Ji K."/>
        </authorList>
    </citation>
    <scope>NUCLEOTIDE SEQUENCE</scope>
    <source>
        <strain evidence="7">JKM2019</strain>
    </source>
</reference>
<keyword evidence="2 5" id="KW-0812">Transmembrane</keyword>
<dbReference type="Proteomes" id="UP000828236">
    <property type="component" value="Unassembled WGS sequence"/>
</dbReference>
<dbReference type="SUPFAM" id="SSF103473">
    <property type="entry name" value="MFS general substrate transporter"/>
    <property type="match status" value="2"/>
</dbReference>
<dbReference type="InterPro" id="IPR020846">
    <property type="entry name" value="MFS_dom"/>
</dbReference>
<feature type="transmembrane region" description="Helical" evidence="5">
    <location>
        <begin position="759"/>
        <end position="779"/>
    </location>
</feature>
<feature type="transmembrane region" description="Helical" evidence="5">
    <location>
        <begin position="366"/>
        <end position="386"/>
    </location>
</feature>
<comment type="caution">
    <text evidence="7">The sequence shown here is derived from an EMBL/GenBank/DDBJ whole genome shotgun (WGS) entry which is preliminary data.</text>
</comment>
<evidence type="ECO:0000256" key="2">
    <source>
        <dbReference type="ARBA" id="ARBA00022692"/>
    </source>
</evidence>
<proteinExistence type="predicted"/>
<feature type="transmembrane region" description="Helical" evidence="5">
    <location>
        <begin position="156"/>
        <end position="175"/>
    </location>
</feature>
<feature type="transmembrane region" description="Helical" evidence="5">
    <location>
        <begin position="1042"/>
        <end position="1062"/>
    </location>
</feature>
<dbReference type="Gene3D" id="1.20.1250.20">
    <property type="entry name" value="MFS general substrate transporter like domains"/>
    <property type="match status" value="2"/>
</dbReference>
<feature type="transmembrane region" description="Helical" evidence="5">
    <location>
        <begin position="786"/>
        <end position="804"/>
    </location>
</feature>
<feature type="transmembrane region" description="Helical" evidence="5">
    <location>
        <begin position="1102"/>
        <end position="1121"/>
    </location>
</feature>
<dbReference type="PANTHER" id="PTHR24064">
    <property type="entry name" value="SOLUTE CARRIER FAMILY 22 MEMBER"/>
    <property type="match status" value="1"/>
</dbReference>
<feature type="transmembrane region" description="Helical" evidence="5">
    <location>
        <begin position="392"/>
        <end position="413"/>
    </location>
</feature>
<feature type="domain" description="Major facilitator superfamily (MFS) profile" evidence="6">
    <location>
        <begin position="681"/>
        <end position="1127"/>
    </location>
</feature>
<dbReference type="InterPro" id="IPR005828">
    <property type="entry name" value="MFS_sugar_transport-like"/>
</dbReference>
<evidence type="ECO:0000259" key="6">
    <source>
        <dbReference type="PROSITE" id="PS50850"/>
    </source>
</evidence>
<feature type="transmembrane region" description="Helical" evidence="5">
    <location>
        <begin position="420"/>
        <end position="440"/>
    </location>
</feature>
<reference evidence="7" key="1">
    <citation type="submission" date="2020-06" db="EMBL/GenBank/DDBJ databases">
        <authorList>
            <person name="Ji K."/>
            <person name="Li J."/>
        </authorList>
    </citation>
    <scope>NUCLEOTIDE SEQUENCE</scope>
    <source>
        <strain evidence="7">JKM2019</strain>
        <tissue evidence="7">Whole body</tissue>
    </source>
</reference>
<keyword evidence="3 5" id="KW-1133">Transmembrane helix</keyword>
<evidence type="ECO:0000256" key="1">
    <source>
        <dbReference type="ARBA" id="ARBA00004141"/>
    </source>
</evidence>
<feature type="domain" description="Major facilitator superfamily (MFS) profile" evidence="6">
    <location>
        <begin position="117"/>
        <end position="531"/>
    </location>
</feature>
<feature type="transmembrane region" description="Helical" evidence="5">
    <location>
        <begin position="446"/>
        <end position="467"/>
    </location>
</feature>
<name>A0A9D4P790_DERFA</name>
<feature type="transmembrane region" description="Helical" evidence="5">
    <location>
        <begin position="623"/>
        <end position="643"/>
    </location>
</feature>
<dbReference type="GO" id="GO:0022857">
    <property type="term" value="F:transmembrane transporter activity"/>
    <property type="evidence" value="ECO:0007669"/>
    <property type="project" value="InterPro"/>
</dbReference>
<protein>
    <submittedName>
        <fullName evidence="7">Organic cation transporter protein</fullName>
    </submittedName>
</protein>
<sequence length="1137" mass="129536">MDGRKSQQNIDAILNYLGNIGTYQWQIFMLSILPVFIAGMLSTTFIFTTSIPEYRCFIAYCDPFEQQQQQQEAWTKNELFAKSFLSFAMPMKNSIEFDHCYLYDHKKQPSSMNGTDCLPQSFDNQTLKTCDNFVFNHEYFHSTIVTEYQLYCHNEWIVQVMQSLFFFGVLVGAIVNGILADKFGRRIIFVIYSPVTTICILIAIFSPNLTIYTLSLFIKGICVAAIYQSSFTLGIECLGGKWRFWLGNSYSVIFATGAIYSCLCAWWLRSWRSMELSNIVPAIFMLPYPLILSESMRWQFSSGKIPQALRQLTMAAKKNNVEIPDDLIQSFLVNDSQKPTKTCDQSNDVSIKDLFKHKLIRKWTITFLYVWFTNALVYYGLSFLASDINQNIYSSMILLMVVEFPGVFVASYLGDFTRKYVLMGIMIIGGLSCIISSFLSAGDMKMWLAILGKMSISGSFSLVYVYAAEMFPTILRITGLGMCSFCARFGAMTAPYLLQLHLFGDSFPFLVIGIITLIAGIVSIILPETKGKKLPDTLAEVEQLKYSNKRIHLYERLSPNLLEDETDDFRATTILMYMCQLLKIMESKSSSLSSHTSRVYDQQKNIDEILSHLGHVGYYQIQLYILCILPMFVAGMLATSFIFTTAIPEHRCSIPICERFNTNDDNHWPHSKYELFNQSFVVFTTPMKKLNQHYDDCHIFEQRNININKSPNSTIECNEDMFDNQTIKSCEHYVFNHRYFQSTIVTEFQLYCRPEFVQLIQSVYFFGVLIGTILNGILADKYGRQTIIRIYSPSTVLVFLFSIFSTNVYFYAFCLFLKGMCSAALFETSFTLSLECLGGKWRFWLGNSSNAIFTLGSIYACLCAWWLRTWKLIEISGLIPAMFLLPYPFILPESLRWEFTVGKPSHALYHIDKAARKNGVKIANETIESFLVQTKRLTKSDKPKVSIKDLFTNKSIRLYTIIFLYIWFTNALGYYGFSFLSADLNENIFISMTLLMIVEVPGVLLTSYVGGFSRKYVLMIIMMMGGGFCVVCSFMATSDWKMFFAILGKMSLAGSFSLVFVYSAEIFPTIIRITGLGVCSFASRLGAMSAPHLVELHLLGDSLPFLAIGILTLIAGSLSILMPETKDKNLPDSLENA</sequence>
<evidence type="ECO:0000313" key="7">
    <source>
        <dbReference type="EMBL" id="KAH7645453.1"/>
    </source>
</evidence>
<keyword evidence="4 5" id="KW-0472">Membrane</keyword>
<organism evidence="7">
    <name type="scientific">Dermatophagoides farinae</name>
    <name type="common">American house dust mite</name>
    <dbReference type="NCBI Taxonomy" id="6954"/>
    <lineage>
        <taxon>Eukaryota</taxon>
        <taxon>Metazoa</taxon>
        <taxon>Ecdysozoa</taxon>
        <taxon>Arthropoda</taxon>
        <taxon>Chelicerata</taxon>
        <taxon>Arachnida</taxon>
        <taxon>Acari</taxon>
        <taxon>Acariformes</taxon>
        <taxon>Sarcoptiformes</taxon>
        <taxon>Astigmata</taxon>
        <taxon>Psoroptidia</taxon>
        <taxon>Analgoidea</taxon>
        <taxon>Pyroglyphidae</taxon>
        <taxon>Dermatophagoidinae</taxon>
        <taxon>Dermatophagoides</taxon>
    </lineage>
</organism>
<dbReference type="Pfam" id="PF00083">
    <property type="entry name" value="Sugar_tr"/>
    <property type="match status" value="2"/>
</dbReference>
<gene>
    <name evidence="7" type="ORF">HUG17_0991</name>
</gene>
<feature type="transmembrane region" description="Helical" evidence="5">
    <location>
        <begin position="187"/>
        <end position="205"/>
    </location>
</feature>
<dbReference type="InterPro" id="IPR036259">
    <property type="entry name" value="MFS_trans_sf"/>
</dbReference>